<feature type="compositionally biased region" description="Low complexity" evidence="2">
    <location>
        <begin position="665"/>
        <end position="689"/>
    </location>
</feature>
<feature type="compositionally biased region" description="Basic and acidic residues" evidence="2">
    <location>
        <begin position="740"/>
        <end position="749"/>
    </location>
</feature>
<feature type="compositionally biased region" description="Basic and acidic residues" evidence="2">
    <location>
        <begin position="1082"/>
        <end position="1092"/>
    </location>
</feature>
<feature type="compositionally biased region" description="Basic and acidic residues" evidence="2">
    <location>
        <begin position="2252"/>
        <end position="2280"/>
    </location>
</feature>
<name>A0ABS0CVT3_9NOCA</name>
<feature type="compositionally biased region" description="Basic and acidic residues" evidence="2">
    <location>
        <begin position="1806"/>
        <end position="1817"/>
    </location>
</feature>
<gene>
    <name evidence="5" type="ORF">IU459_22325</name>
</gene>
<feature type="coiled-coil region" evidence="1">
    <location>
        <begin position="2664"/>
        <end position="2691"/>
    </location>
</feature>
<feature type="compositionally biased region" description="Polar residues" evidence="2">
    <location>
        <begin position="372"/>
        <end position="414"/>
    </location>
</feature>
<feature type="compositionally biased region" description="Low complexity" evidence="2">
    <location>
        <begin position="529"/>
        <end position="541"/>
    </location>
</feature>
<proteinExistence type="predicted"/>
<feature type="compositionally biased region" description="Basic and acidic residues" evidence="2">
    <location>
        <begin position="1387"/>
        <end position="1417"/>
    </location>
</feature>
<dbReference type="Pfam" id="PF15644">
    <property type="entry name" value="Gln_amidase"/>
    <property type="match status" value="1"/>
</dbReference>
<evidence type="ECO:0000256" key="1">
    <source>
        <dbReference type="SAM" id="Coils"/>
    </source>
</evidence>
<evidence type="ECO:0000313" key="6">
    <source>
        <dbReference type="Proteomes" id="UP000702209"/>
    </source>
</evidence>
<dbReference type="SUPFAM" id="SSF56399">
    <property type="entry name" value="ADP-ribosylation"/>
    <property type="match status" value="1"/>
</dbReference>
<dbReference type="InterPro" id="IPR057746">
    <property type="entry name" value="CpnT-like_N"/>
</dbReference>
<feature type="compositionally biased region" description="Polar residues" evidence="2">
    <location>
        <begin position="465"/>
        <end position="485"/>
    </location>
</feature>
<evidence type="ECO:0000256" key="2">
    <source>
        <dbReference type="SAM" id="MobiDB-lite"/>
    </source>
</evidence>
<feature type="region of interest" description="Disordered" evidence="2">
    <location>
        <begin position="1314"/>
        <end position="1617"/>
    </location>
</feature>
<dbReference type="InterPro" id="IPR028908">
    <property type="entry name" value="Tox-PL_dom"/>
</dbReference>
<sequence>MGIEIPGWLQWAAQWLVGAGDWPEGDETAMRRVADAWSGMSAALNELDDDAAHTMQLALAAIDGKTHDAMAAHWDKLAGKEGAWQALVKYIDKLADQIGDGAADIEHTKLVIIGAMVIFAIEVAPLLATAWTGFGSAGVVVLRVATQVTIRMAIKQLIARMLTRAAAKAAARVALLGAINEALEEGGLEIGAKIFQLADERRDEVSLRDWKDAGIAALAGAAGGAVGGGLGRSGLLSGVDDVATSRLGRAGIAATTETATGIAGETAAAATVAALTDQPFQLTLESITSSAAQGVPHGLHSAAGTRPTDTDPETTPPDIDDPGPTPPVPSDSQPERTQPTQSDTDEQTQPSSTQPEPEAIQPASAHADGTESDSPTSNPVENTTPAPTDSAQAQNTTAHTSEVGTENSSLTLPSPDSADPVSGNPQTQTQAATPVSAEATPTPSHADSPSDSTSSLASSDPGPPTLSSNQATSLNDTAPTVSAEQDPTGTATTSPTPTAPSHIPSEIGEQPTDPSNPAPAAYDSVADRSGSQPSNQNQPSVGNPPPIVDQAAPAPGQRVAAATAPDTATPSTTSPLAAAPPSTHTPRPDAQANSPTDTVTSSAVTTASPAAVPPSTLAGTFAHTTDASQRPSLPTPDPATAVGPSQSAPVATPRSDQTTRPTVPPQSVSPVVSPPTATSGPSSTSAPPAGLVHRASPPDRASSVGTASPAPISDPVATTRPSRREETPDTAQPSRPIDPTTRRQSDTDHPGPPSPESMSHSGGAVRPRDDFAAFDWAEDAYDHFRRDDRDIDHIARTLEEHPRADGSHFTRDDVEQIKNHLFREEQPIIDYDGNLIHRRFDADPDIAEAWIRLRAGHPLRADIVLLEHELAESDYLRAHPESTYQDAHAHANLDHHWSKDTPPRTGERYDTLWGRHDGTADLLQPDQGQPERSGVPVRGDEGQPRPHTDHRQDEQHRPHGPTGGRDLPSDRRTDHGPGQTREAVAPERRDRLVTDHSDPRETHTHPDTSRPRESDRGPAPHAEQRTENPSTTATPPHVGDRNQPTRHPAPDRAVGETAADNRPQSPSRPPDPGAFFRRRRRSGADTPRRGDSWDQAMRELAASSAPQPESAARRGTLPVQDRPYYANPDFRDRDAADEYARNHPNYLHEVAGIRARAVHAHPEVARLTDAEIAAIRHNQFLSLNEHVNRATRDGDTRALEEYDAAVRALVGAYNALPDHHGVVYRSLYIADPVLLQRFLDEYQVGNTPADRGFASSDKESSMPGGNIELIIESRHGKDISWASGQQDEVVFPPGHRFRVDNRTFENGKHIIYLTDLGRNPDGHQSRGNGTDSTRSPRSYAEAGELGSRDSGTGGTQHGRLAREGSEGPTPSHRGADQDLASLGRIGTEADRSGTRRDDGVSRQAEQTRPDTSAEHRSQHPTNRSADPRLPSTPPHAESAPPMWAHQDPNYIANSHRLPDWWPRAEHSGRPHAPETRAPVADLSSMRAPESLPPPPHLAPPPTHGAEPRPLTAPPQPRPTHITPAPHDQGRPGPHQRQEPEHTTGNREPRRRPDPRFEPNTGSEPRRQNPHNPAPPHDPHSSARQTELPDQRRPVDPETQRALETRNARENYRRRAPEDNRVIAVRPDRTTGIPAYEVRRYAEGPEHVAVVSVRVHLEAGAHISPQEMRNLIENAHLATDRAFNYGRRLLNRDWLMVDVVFTNDPSTAHLSVNVDHGTGGPRTWHPHDTPDVLANHLREHLGLPVDSQNQPTVRPEDIRQISNDIAAANTPTRFTRLPETRVIGHNRLDALEDQAYQAMVEDSLRDGDRFTRGADPRTHPYGRLVNDGGPRVQGRRNNCLDCALSALASFFGSPQVSLPRWRDLLSDGTVDERTGEQHGLERAARWLGNDLSSYAGHGLSLPDQFAAVHDWIAHLGPGSAALIVNEWHARDSNGNLLYDSNGDPITDGTHATVVVYPPGASGPVWWDPQSGETSDGPPTRMVNDSTQLWFTPIPPDQGVNNAGVSNRGPSGSVPGRDIQFRTGIPDSSVRERVGLRPDPDTGGNRRGTGPRLDEIGDRFRDRGGDRVPELVGTDGDGRLYGGEADRTAADGRPGVPATVDGEYRTDTGRPDRSGVLDTSVVDDGGTQHRTPSDHRQADPALPDEHVRDPSHVRTSESVGIREQEPGRDLAATRDVRVLGPLNTTPHDVLAPLPAQAADIVPSGRDNSGDPDRTGGDDRGRSNEPDHRWQPDAHSPSEAPTSRNNEPTPPGMYRGEDGLLHKPGDRADSYRDPDGKWHRIGDREGTYRDKNFQLREGKSWVTDPAVREDIAFLADKGPAERYEVVDPDIRAKLADLAAEANRQDSERAAASAAVKAHMREFGVNKIDELSEKKLPALIDQQENRIANDPSLSDQDKLAKLERLYEMADSASNYNRLGTEMVSTTKEMGELGGIAHATDRPDTVLLTPFEGAIDGRDTFDVIAFADRPHPTLILEECKGGSSTLGAADTEKGRAEQGSREYGERTAAIEKNLERLLVETPEQMRARGVDPDSHKGQQLLKARDELLRAHADGTLRVEYNLVHVSRDGVVTVSQFNLERDGQSFSLEIIGGIDRARAHELVRAVEARELEQVMARAMEEHRARLLQSLDPRERELVLEAVQFSREMVVSERTPDELRAKVLEYVEKFREKLERDAGRASMELAEAKQLLDRLQSLELDRSLDILENISMDPELKEVAKDLLTANVVDRDRAIVAELEIATRELVASVTEQVLQTRDPQLQDRGRSLDQALDKVRQLEVGREQGLGPDLANLLEAHNSIEHVQRIERENDARTVQAIGLSPEHEQEVFRALEVEREQAVAHVRDAVAREVVQQHNLIVEQNPALRIPESRGASFDARAYLLRLEHEPSSFNREKMAFVYELPGREPVLVPYDSQAARLAATARAIQRGLSIEHAAVVHLAREGQAIPAQEVVRTPPTAEELRMRGRSAALARERERERERER</sequence>
<feature type="compositionally biased region" description="Basic and acidic residues" evidence="2">
    <location>
        <begin position="2129"/>
        <end position="2175"/>
    </location>
</feature>
<feature type="compositionally biased region" description="Basic and acidic residues" evidence="2">
    <location>
        <begin position="2100"/>
        <end position="2113"/>
    </location>
</feature>
<dbReference type="InterPro" id="IPR049762">
    <property type="entry name" value="PoNe_dom"/>
</dbReference>
<feature type="compositionally biased region" description="Low complexity" evidence="2">
    <location>
        <begin position="1101"/>
        <end position="1110"/>
    </location>
</feature>
<feature type="compositionally biased region" description="Basic and acidic residues" evidence="2">
    <location>
        <begin position="2205"/>
        <end position="2229"/>
    </location>
</feature>
<feature type="compositionally biased region" description="Basic and acidic residues" evidence="2">
    <location>
        <begin position="984"/>
        <end position="1026"/>
    </location>
</feature>
<feature type="compositionally biased region" description="Low complexity" evidence="2">
    <location>
        <begin position="487"/>
        <end position="501"/>
    </location>
</feature>
<evidence type="ECO:0000259" key="4">
    <source>
        <dbReference type="Pfam" id="PF25547"/>
    </source>
</evidence>
<comment type="caution">
    <text evidence="5">The sequence shown here is derived from an EMBL/GenBank/DDBJ whole genome shotgun (WGS) entry which is preliminary data.</text>
</comment>
<feature type="domain" description="Tox-PL" evidence="3">
    <location>
        <begin position="1836"/>
        <end position="1970"/>
    </location>
</feature>
<dbReference type="RefSeq" id="WP_195131509.1">
    <property type="nucleotide sequence ID" value="NZ_JADLQX010000017.1"/>
</dbReference>
<dbReference type="Pfam" id="PF25547">
    <property type="entry name" value="WXG100_2"/>
    <property type="match status" value="1"/>
</dbReference>
<feature type="compositionally biased region" description="Low complexity" evidence="2">
    <location>
        <begin position="594"/>
        <end position="616"/>
    </location>
</feature>
<feature type="compositionally biased region" description="Polar residues" evidence="2">
    <location>
        <begin position="1325"/>
        <end position="1336"/>
    </location>
</feature>
<evidence type="ECO:0008006" key="7">
    <source>
        <dbReference type="Google" id="ProtNLM"/>
    </source>
</evidence>
<feature type="compositionally biased region" description="Basic and acidic residues" evidence="2">
    <location>
        <begin position="2966"/>
        <end position="2977"/>
    </location>
</feature>
<keyword evidence="1" id="KW-0175">Coiled coil</keyword>
<feature type="region of interest" description="Disordered" evidence="2">
    <location>
        <begin position="1806"/>
        <end position="1829"/>
    </location>
</feature>
<feature type="compositionally biased region" description="Basic and acidic residues" evidence="2">
    <location>
        <begin position="2027"/>
        <end position="2038"/>
    </location>
</feature>
<feature type="region of interest" description="Disordered" evidence="2">
    <location>
        <begin position="2479"/>
        <end position="2499"/>
    </location>
</feature>
<dbReference type="CDD" id="cd20739">
    <property type="entry name" value="PoNe_DUF637"/>
    <property type="match status" value="1"/>
</dbReference>
<feature type="domain" description="Outer membrane channel protein CpnT-like N-terminal" evidence="4">
    <location>
        <begin position="11"/>
        <end position="146"/>
    </location>
</feature>
<dbReference type="PROSITE" id="PS51996">
    <property type="entry name" value="TR_MART"/>
    <property type="match status" value="1"/>
</dbReference>
<feature type="compositionally biased region" description="Polar residues" evidence="2">
    <location>
        <begin position="335"/>
        <end position="355"/>
    </location>
</feature>
<feature type="region of interest" description="Disordered" evidence="2">
    <location>
        <begin position="917"/>
        <end position="1125"/>
    </location>
</feature>
<feature type="compositionally biased region" description="Low complexity" evidence="2">
    <location>
        <begin position="439"/>
        <end position="460"/>
    </location>
</feature>
<feature type="region of interest" description="Disordered" evidence="2">
    <location>
        <begin position="2001"/>
        <end position="2280"/>
    </location>
</feature>
<feature type="compositionally biased region" description="Basic and acidic residues" evidence="2">
    <location>
        <begin position="2050"/>
        <end position="2067"/>
    </location>
</feature>
<feature type="compositionally biased region" description="Polar residues" evidence="2">
    <location>
        <begin position="622"/>
        <end position="632"/>
    </location>
</feature>
<feature type="compositionally biased region" description="Polar residues" evidence="2">
    <location>
        <begin position="643"/>
        <end position="660"/>
    </location>
</feature>
<protein>
    <recommendedName>
        <fullName evidence="7">Tox-PL domain-containing protein</fullName>
    </recommendedName>
</protein>
<dbReference type="Gene3D" id="3.90.176.10">
    <property type="entry name" value="Toxin ADP-ribosyltransferase, Chain A, domain 1"/>
    <property type="match status" value="1"/>
</dbReference>
<keyword evidence="6" id="KW-1185">Reference proteome</keyword>
<feature type="compositionally biased region" description="Low complexity" evidence="2">
    <location>
        <begin position="551"/>
        <end position="585"/>
    </location>
</feature>
<feature type="compositionally biased region" description="Basic and acidic residues" evidence="2">
    <location>
        <begin position="1456"/>
        <end position="1474"/>
    </location>
</feature>
<feature type="region of interest" description="Disordered" evidence="2">
    <location>
        <begin position="2951"/>
        <end position="2977"/>
    </location>
</feature>
<accession>A0ABS0CVT3</accession>
<evidence type="ECO:0000259" key="3">
    <source>
        <dbReference type="Pfam" id="PF15644"/>
    </source>
</evidence>
<feature type="compositionally biased region" description="Basic and acidic residues" evidence="2">
    <location>
        <begin position="1576"/>
        <end position="1617"/>
    </location>
</feature>
<feature type="compositionally biased region" description="Pro residues" evidence="2">
    <location>
        <begin position="1490"/>
        <end position="1502"/>
    </location>
</feature>
<dbReference type="EMBL" id="JADLQX010000017">
    <property type="protein sequence ID" value="MBF6300260.1"/>
    <property type="molecule type" value="Genomic_DNA"/>
</dbReference>
<dbReference type="Proteomes" id="UP000702209">
    <property type="component" value="Unassembled WGS sequence"/>
</dbReference>
<reference evidence="5 6" key="1">
    <citation type="submission" date="2020-10" db="EMBL/GenBank/DDBJ databases">
        <title>Identification of Nocardia species via Next-generation sequencing and recognition of intraspecies genetic diversity.</title>
        <authorList>
            <person name="Li P."/>
            <person name="Li P."/>
            <person name="Lu B."/>
        </authorList>
    </citation>
    <scope>NUCLEOTIDE SEQUENCE [LARGE SCALE GENOMIC DNA]</scope>
    <source>
        <strain evidence="5 6">BJ06-0157</strain>
    </source>
</reference>
<organism evidence="5 6">
    <name type="scientific">Nocardia amamiensis</name>
    <dbReference type="NCBI Taxonomy" id="404578"/>
    <lineage>
        <taxon>Bacteria</taxon>
        <taxon>Bacillati</taxon>
        <taxon>Actinomycetota</taxon>
        <taxon>Actinomycetes</taxon>
        <taxon>Mycobacteriales</taxon>
        <taxon>Nocardiaceae</taxon>
        <taxon>Nocardia</taxon>
    </lineage>
</organism>
<dbReference type="CDD" id="cd22541">
    <property type="entry name" value="SP5_N"/>
    <property type="match status" value="1"/>
</dbReference>
<feature type="compositionally biased region" description="Basic and acidic residues" evidence="2">
    <location>
        <begin position="938"/>
        <end position="957"/>
    </location>
</feature>
<feature type="compositionally biased region" description="Basic and acidic residues" evidence="2">
    <location>
        <begin position="1535"/>
        <end position="1556"/>
    </location>
</feature>
<feature type="compositionally biased region" description="Basic and acidic residues" evidence="2">
    <location>
        <begin position="2485"/>
        <end position="2499"/>
    </location>
</feature>
<feature type="compositionally biased region" description="Polar residues" evidence="2">
    <location>
        <begin position="423"/>
        <end position="433"/>
    </location>
</feature>
<feature type="region of interest" description="Disordered" evidence="2">
    <location>
        <begin position="293"/>
        <end position="766"/>
    </location>
</feature>
<evidence type="ECO:0000313" key="5">
    <source>
        <dbReference type="EMBL" id="MBF6300260.1"/>
    </source>
</evidence>